<dbReference type="InterPro" id="IPR011763">
    <property type="entry name" value="COA_CT_C"/>
</dbReference>
<dbReference type="InterPro" id="IPR029045">
    <property type="entry name" value="ClpP/crotonase-like_dom_sf"/>
</dbReference>
<organism evidence="3 4">
    <name type="scientific">Absidia repens</name>
    <dbReference type="NCBI Taxonomy" id="90262"/>
    <lineage>
        <taxon>Eukaryota</taxon>
        <taxon>Fungi</taxon>
        <taxon>Fungi incertae sedis</taxon>
        <taxon>Mucoromycota</taxon>
        <taxon>Mucoromycotina</taxon>
        <taxon>Mucoromycetes</taxon>
        <taxon>Mucorales</taxon>
        <taxon>Cunninghamellaceae</taxon>
        <taxon>Absidia</taxon>
    </lineage>
</organism>
<dbReference type="STRING" id="90262.A0A1X2I454"/>
<evidence type="ECO:0000313" key="4">
    <source>
        <dbReference type="Proteomes" id="UP000193560"/>
    </source>
</evidence>
<dbReference type="Proteomes" id="UP000193560">
    <property type="component" value="Unassembled WGS sequence"/>
</dbReference>
<dbReference type="InterPro" id="IPR034733">
    <property type="entry name" value="AcCoA_carboxyl_beta"/>
</dbReference>
<dbReference type="GO" id="GO:0004658">
    <property type="term" value="F:propionyl-CoA carboxylase activity"/>
    <property type="evidence" value="ECO:0007669"/>
    <property type="project" value="TreeGrafter"/>
</dbReference>
<dbReference type="EMBL" id="MCGE01000029">
    <property type="protein sequence ID" value="ORZ08903.1"/>
    <property type="molecule type" value="Genomic_DNA"/>
</dbReference>
<feature type="domain" description="CoA carboxyltransferase C-terminal" evidence="2">
    <location>
        <begin position="307"/>
        <end position="549"/>
    </location>
</feature>
<protein>
    <submittedName>
        <fullName evidence="3">Carboxyl transferase</fullName>
    </submittedName>
</protein>
<keyword evidence="4" id="KW-1185">Reference proteome</keyword>
<dbReference type="PANTHER" id="PTHR43842">
    <property type="entry name" value="PROPIONYL-COA CARBOXYLASE BETA CHAIN"/>
    <property type="match status" value="1"/>
</dbReference>
<accession>A0A1X2I454</accession>
<dbReference type="InterPro" id="IPR051047">
    <property type="entry name" value="AccD/PCCB"/>
</dbReference>
<dbReference type="GO" id="GO:0016740">
    <property type="term" value="F:transferase activity"/>
    <property type="evidence" value="ECO:0007669"/>
    <property type="project" value="UniProtKB-KW"/>
</dbReference>
<feature type="region of interest" description="Disordered" evidence="1">
    <location>
        <begin position="1"/>
        <end position="26"/>
    </location>
</feature>
<evidence type="ECO:0000313" key="3">
    <source>
        <dbReference type="EMBL" id="ORZ08903.1"/>
    </source>
</evidence>
<feature type="compositionally biased region" description="Basic and acidic residues" evidence="1">
    <location>
        <begin position="15"/>
        <end position="26"/>
    </location>
</feature>
<comment type="caution">
    <text evidence="3">The sequence shown here is derived from an EMBL/GenBank/DDBJ whole genome shotgun (WGS) entry which is preliminary data.</text>
</comment>
<dbReference type="SUPFAM" id="SSF52096">
    <property type="entry name" value="ClpP/crotonase"/>
    <property type="match status" value="2"/>
</dbReference>
<dbReference type="PANTHER" id="PTHR43842:SF2">
    <property type="entry name" value="PROPIONYL-COA CARBOXYLASE BETA CHAIN, MITOCHONDRIAL"/>
    <property type="match status" value="1"/>
</dbReference>
<evidence type="ECO:0000256" key="1">
    <source>
        <dbReference type="SAM" id="MobiDB-lite"/>
    </source>
</evidence>
<feature type="compositionally biased region" description="Polar residues" evidence="1">
    <location>
        <begin position="1"/>
        <end position="10"/>
    </location>
</feature>
<dbReference type="Pfam" id="PF01039">
    <property type="entry name" value="Carboxyl_trans"/>
    <property type="match status" value="1"/>
</dbReference>
<dbReference type="Gene3D" id="3.90.226.10">
    <property type="entry name" value="2-enoyl-CoA Hydratase, Chain A, domain 1"/>
    <property type="match status" value="2"/>
</dbReference>
<sequence>MTSSNPSNRLNAIAKHLDSNTNKKDEALEKSEWKDIIQEIHKRQQQNRTANTEDRGYIRQKTTGKLWVRERIDRLIDQGTFYEFGSIAGKTKYAKEDDEQQVDEYTPANFLAGKALVEHRHIIVAADDFTIRGGHADGAIWAKSLYAEQMARTLKMPIVRLIDGSSGGGSVTLALDKGSTILPPLIGMHDMIASLSEIPVVSAALGPAVGLGAARATLTHFSVIPESIGSLFSAGPPIVANATFETVTKETLGGALIHTANGTIDNLAATEDECFEQLRQFLSYMPSNTSQLPPRKISTSSPDSPNRCDDELLSIIPKRRQRPYQVRDILTRVVDQGSWFEIGSRWGDGAVCGLARLDGYPVGIISFDGSKQGNVITTASCHKFRRHIDLCDVFGIPLLNFADYAGFAVGTQAEREATIRHGSTLTAALYQCDVPYFTVVLRKVFGVAGAAFVDNRVPNVRVAWPSGDWGSLPLEGGIYAAYKRELDAAGDKRQELYESIMAKFEAVRSPVRTAESFDIDLIDPRHTRPILCGWVKMMYDNILPARLEKVKINGPRVRFRP</sequence>
<name>A0A1X2I454_9FUNG</name>
<keyword evidence="3" id="KW-0808">Transferase</keyword>
<dbReference type="AlphaFoldDB" id="A0A1X2I454"/>
<dbReference type="PROSITE" id="PS50989">
    <property type="entry name" value="COA_CT_CTER"/>
    <property type="match status" value="1"/>
</dbReference>
<proteinExistence type="predicted"/>
<gene>
    <name evidence="3" type="ORF">BCR42DRAFT_359269</name>
</gene>
<reference evidence="3 4" key="1">
    <citation type="submission" date="2016-07" db="EMBL/GenBank/DDBJ databases">
        <title>Pervasive Adenine N6-methylation of Active Genes in Fungi.</title>
        <authorList>
            <consortium name="DOE Joint Genome Institute"/>
            <person name="Mondo S.J."/>
            <person name="Dannebaum R.O."/>
            <person name="Kuo R.C."/>
            <person name="Labutti K."/>
            <person name="Haridas S."/>
            <person name="Kuo A."/>
            <person name="Salamov A."/>
            <person name="Ahrendt S.R."/>
            <person name="Lipzen A."/>
            <person name="Sullivan W."/>
            <person name="Andreopoulos W.B."/>
            <person name="Clum A."/>
            <person name="Lindquist E."/>
            <person name="Daum C."/>
            <person name="Ramamoorthy G.K."/>
            <person name="Gryganskyi A."/>
            <person name="Culley D."/>
            <person name="Magnuson J.K."/>
            <person name="James T.Y."/>
            <person name="O'Malley M.A."/>
            <person name="Stajich J.E."/>
            <person name="Spatafora J.W."/>
            <person name="Visel A."/>
            <person name="Grigoriev I.V."/>
        </authorList>
    </citation>
    <scope>NUCLEOTIDE SEQUENCE [LARGE SCALE GENOMIC DNA]</scope>
    <source>
        <strain evidence="3 4">NRRL 1336</strain>
    </source>
</reference>
<evidence type="ECO:0000259" key="2">
    <source>
        <dbReference type="PROSITE" id="PS50989"/>
    </source>
</evidence>
<dbReference type="OrthoDB" id="439921at2759"/>